<dbReference type="InterPro" id="IPR011343">
    <property type="entry name" value="DeoC"/>
</dbReference>
<dbReference type="GO" id="GO:0009264">
    <property type="term" value="P:deoxyribonucleotide catabolic process"/>
    <property type="evidence" value="ECO:0007669"/>
    <property type="project" value="InterPro"/>
</dbReference>
<dbReference type="EMBL" id="BARV01027043">
    <property type="protein sequence ID" value="GAI46284.1"/>
    <property type="molecule type" value="Genomic_DNA"/>
</dbReference>
<protein>
    <recommendedName>
        <fullName evidence="2">Deoxyribose-phosphate aldolase</fullName>
    </recommendedName>
</protein>
<feature type="non-terminal residue" evidence="1">
    <location>
        <position position="74"/>
    </location>
</feature>
<dbReference type="PANTHER" id="PTHR10889:SF1">
    <property type="entry name" value="DEOXYRIBOSE-PHOSPHATE ALDOLASE"/>
    <property type="match status" value="1"/>
</dbReference>
<dbReference type="Gene3D" id="3.20.20.70">
    <property type="entry name" value="Aldolase class I"/>
    <property type="match status" value="1"/>
</dbReference>
<evidence type="ECO:0000313" key="1">
    <source>
        <dbReference type="EMBL" id="GAI46284.1"/>
    </source>
</evidence>
<dbReference type="InterPro" id="IPR013785">
    <property type="entry name" value="Aldolase_TIM"/>
</dbReference>
<dbReference type="GO" id="GO:0016052">
    <property type="term" value="P:carbohydrate catabolic process"/>
    <property type="evidence" value="ECO:0007669"/>
    <property type="project" value="TreeGrafter"/>
</dbReference>
<accession>X1QSP2</accession>
<reference evidence="1" key="1">
    <citation type="journal article" date="2014" name="Front. Microbiol.">
        <title>High frequency of phylogenetically diverse reductive dehalogenase-homologous genes in deep subseafloor sedimentary metagenomes.</title>
        <authorList>
            <person name="Kawai M."/>
            <person name="Futagami T."/>
            <person name="Toyoda A."/>
            <person name="Takaki Y."/>
            <person name="Nishi S."/>
            <person name="Hori S."/>
            <person name="Arai W."/>
            <person name="Tsubouchi T."/>
            <person name="Morono Y."/>
            <person name="Uchiyama I."/>
            <person name="Ito T."/>
            <person name="Fujiyama A."/>
            <person name="Inagaki F."/>
            <person name="Takami H."/>
        </authorList>
    </citation>
    <scope>NUCLEOTIDE SEQUENCE</scope>
    <source>
        <strain evidence="1">Expedition CK06-06</strain>
    </source>
</reference>
<comment type="caution">
    <text evidence="1">The sequence shown here is derived from an EMBL/GenBank/DDBJ whole genome shotgun (WGS) entry which is preliminary data.</text>
</comment>
<dbReference type="GO" id="GO:0004139">
    <property type="term" value="F:deoxyribose-phosphate aldolase activity"/>
    <property type="evidence" value="ECO:0007669"/>
    <property type="project" value="InterPro"/>
</dbReference>
<dbReference type="AlphaFoldDB" id="X1QSP2"/>
<name>X1QSP2_9ZZZZ</name>
<organism evidence="1">
    <name type="scientific">marine sediment metagenome</name>
    <dbReference type="NCBI Taxonomy" id="412755"/>
    <lineage>
        <taxon>unclassified sequences</taxon>
        <taxon>metagenomes</taxon>
        <taxon>ecological metagenomes</taxon>
    </lineage>
</organism>
<proteinExistence type="predicted"/>
<dbReference type="SUPFAM" id="SSF51569">
    <property type="entry name" value="Aldolase"/>
    <property type="match status" value="1"/>
</dbReference>
<evidence type="ECO:0008006" key="2">
    <source>
        <dbReference type="Google" id="ProtNLM"/>
    </source>
</evidence>
<sequence>MITKKELAKTIDHTYLKIQGNDMEIKAICYEAIYYGFASVAVHPTIVPLASKLLRDTPVKVCAALSFFSGRYPL</sequence>
<dbReference type="GO" id="GO:0005737">
    <property type="term" value="C:cytoplasm"/>
    <property type="evidence" value="ECO:0007669"/>
    <property type="project" value="InterPro"/>
</dbReference>
<dbReference type="PANTHER" id="PTHR10889">
    <property type="entry name" value="DEOXYRIBOSE-PHOSPHATE ALDOLASE"/>
    <property type="match status" value="1"/>
</dbReference>
<gene>
    <name evidence="1" type="ORF">S06H3_43583</name>
</gene>